<dbReference type="GO" id="GO:0004674">
    <property type="term" value="F:protein serine/threonine kinase activity"/>
    <property type="evidence" value="ECO:0007669"/>
    <property type="project" value="UniProtKB-KW"/>
</dbReference>
<keyword evidence="1" id="KW-0808">Transferase</keyword>
<dbReference type="Pfam" id="PF13581">
    <property type="entry name" value="HATPase_c_2"/>
    <property type="match status" value="1"/>
</dbReference>
<dbReference type="PANTHER" id="PTHR35526">
    <property type="entry name" value="ANTI-SIGMA-F FACTOR RSBW-RELATED"/>
    <property type="match status" value="1"/>
</dbReference>
<proteinExistence type="predicted"/>
<reference evidence="4" key="1">
    <citation type="submission" date="2021-01" db="EMBL/GenBank/DDBJ databases">
        <title>Whole genome shotgun sequence of Actinoplanes cyaneus NBRC 14990.</title>
        <authorList>
            <person name="Komaki H."/>
            <person name="Tamura T."/>
        </authorList>
    </citation>
    <scope>NUCLEOTIDE SEQUENCE</scope>
    <source>
        <strain evidence="4">NBRC 14990</strain>
    </source>
</reference>
<feature type="domain" description="Histidine kinase/HSP90-like ATPase" evidence="3">
    <location>
        <begin position="72"/>
        <end position="182"/>
    </location>
</feature>
<dbReference type="AlphaFoldDB" id="A0A919M8J1"/>
<dbReference type="Gene3D" id="3.30.565.10">
    <property type="entry name" value="Histidine kinase-like ATPase, C-terminal domain"/>
    <property type="match status" value="1"/>
</dbReference>
<evidence type="ECO:0000313" key="4">
    <source>
        <dbReference type="EMBL" id="GID68453.1"/>
    </source>
</evidence>
<dbReference type="InterPro" id="IPR036890">
    <property type="entry name" value="HATPase_C_sf"/>
</dbReference>
<evidence type="ECO:0000259" key="3">
    <source>
        <dbReference type="Pfam" id="PF13581"/>
    </source>
</evidence>
<sequence length="190" mass="19974">MRDGSVNEGAHFRAGSQMPSATGRPQRVGCTTVEDRIGQTVRSAPNGEPRVDAAPPRQLSLVLMDRTFSDGDIALLRHEVARLLPTVGVTGDRLSGYVLAVNEVITNVVLHAGGHGRIVLRLESGSVWCVVTDSGPGIPEECMDGDLLPGTDEIGGRGLWLAHQLCDEVTTATGPIGTSIGLRMDLGALS</sequence>
<keyword evidence="1" id="KW-0723">Serine/threonine-protein kinase</keyword>
<dbReference type="CDD" id="cd16936">
    <property type="entry name" value="HATPase_RsbW-like"/>
    <property type="match status" value="1"/>
</dbReference>
<organism evidence="4 5">
    <name type="scientific">Actinoplanes cyaneus</name>
    <dbReference type="NCBI Taxonomy" id="52696"/>
    <lineage>
        <taxon>Bacteria</taxon>
        <taxon>Bacillati</taxon>
        <taxon>Actinomycetota</taxon>
        <taxon>Actinomycetes</taxon>
        <taxon>Micromonosporales</taxon>
        <taxon>Micromonosporaceae</taxon>
        <taxon>Actinoplanes</taxon>
    </lineage>
</organism>
<feature type="region of interest" description="Disordered" evidence="2">
    <location>
        <begin position="1"/>
        <end position="30"/>
    </location>
</feature>
<keyword evidence="1" id="KW-0418">Kinase</keyword>
<evidence type="ECO:0000313" key="5">
    <source>
        <dbReference type="Proteomes" id="UP000619479"/>
    </source>
</evidence>
<accession>A0A919M8J1</accession>
<protein>
    <recommendedName>
        <fullName evidence="3">Histidine kinase/HSP90-like ATPase domain-containing protein</fullName>
    </recommendedName>
</protein>
<dbReference type="InterPro" id="IPR050267">
    <property type="entry name" value="Anti-sigma-factor_SerPK"/>
</dbReference>
<dbReference type="SUPFAM" id="SSF55874">
    <property type="entry name" value="ATPase domain of HSP90 chaperone/DNA topoisomerase II/histidine kinase"/>
    <property type="match status" value="1"/>
</dbReference>
<comment type="caution">
    <text evidence="4">The sequence shown here is derived from an EMBL/GenBank/DDBJ whole genome shotgun (WGS) entry which is preliminary data.</text>
</comment>
<name>A0A919M8J1_9ACTN</name>
<dbReference type="InterPro" id="IPR003594">
    <property type="entry name" value="HATPase_dom"/>
</dbReference>
<dbReference type="Proteomes" id="UP000619479">
    <property type="component" value="Unassembled WGS sequence"/>
</dbReference>
<keyword evidence="5" id="KW-1185">Reference proteome</keyword>
<evidence type="ECO:0000256" key="1">
    <source>
        <dbReference type="ARBA" id="ARBA00022527"/>
    </source>
</evidence>
<dbReference type="EMBL" id="BOMH01000048">
    <property type="protein sequence ID" value="GID68453.1"/>
    <property type="molecule type" value="Genomic_DNA"/>
</dbReference>
<dbReference type="PANTHER" id="PTHR35526:SF3">
    <property type="entry name" value="ANTI-SIGMA-F FACTOR RSBW"/>
    <property type="match status" value="1"/>
</dbReference>
<evidence type="ECO:0000256" key="2">
    <source>
        <dbReference type="SAM" id="MobiDB-lite"/>
    </source>
</evidence>
<gene>
    <name evidence="4" type="ORF">Acy02nite_63340</name>
</gene>